<evidence type="ECO:0008006" key="5">
    <source>
        <dbReference type="Google" id="ProtNLM"/>
    </source>
</evidence>
<dbReference type="EMBL" id="JBHUML010000003">
    <property type="protein sequence ID" value="MFD2706280.1"/>
    <property type="molecule type" value="Genomic_DNA"/>
</dbReference>
<dbReference type="Proteomes" id="UP001597520">
    <property type="component" value="Unassembled WGS sequence"/>
</dbReference>
<feature type="region of interest" description="Disordered" evidence="1">
    <location>
        <begin position="127"/>
        <end position="150"/>
    </location>
</feature>
<name>A0ABW5T634_9BACI</name>
<feature type="compositionally biased region" description="Polar residues" evidence="1">
    <location>
        <begin position="128"/>
        <end position="144"/>
    </location>
</feature>
<protein>
    <recommendedName>
        <fullName evidence="5">YtkA-like domain-containing protein</fullName>
    </recommendedName>
</protein>
<keyword evidence="4" id="KW-1185">Reference proteome</keyword>
<reference evidence="4" key="1">
    <citation type="journal article" date="2019" name="Int. J. Syst. Evol. Microbiol.">
        <title>The Global Catalogue of Microorganisms (GCM) 10K type strain sequencing project: providing services to taxonomists for standard genome sequencing and annotation.</title>
        <authorList>
            <consortium name="The Broad Institute Genomics Platform"/>
            <consortium name="The Broad Institute Genome Sequencing Center for Infectious Disease"/>
            <person name="Wu L."/>
            <person name="Ma J."/>
        </authorList>
    </citation>
    <scope>NUCLEOTIDE SEQUENCE [LARGE SCALE GENOMIC DNA]</scope>
    <source>
        <strain evidence="4">KCTC 33792</strain>
    </source>
</reference>
<feature type="signal peptide" evidence="2">
    <location>
        <begin position="1"/>
        <end position="20"/>
    </location>
</feature>
<accession>A0ABW5T634</accession>
<evidence type="ECO:0000313" key="4">
    <source>
        <dbReference type="Proteomes" id="UP001597520"/>
    </source>
</evidence>
<comment type="caution">
    <text evidence="3">The sequence shown here is derived from an EMBL/GenBank/DDBJ whole genome shotgun (WGS) entry which is preliminary data.</text>
</comment>
<gene>
    <name evidence="3" type="ORF">ACFSUB_12460</name>
</gene>
<keyword evidence="2" id="KW-0732">Signal</keyword>
<feature type="chain" id="PRO_5046440970" description="YtkA-like domain-containing protein" evidence="2">
    <location>
        <begin position="21"/>
        <end position="150"/>
    </location>
</feature>
<organism evidence="3 4">
    <name type="scientific">Salibacterium lacus</name>
    <dbReference type="NCBI Taxonomy" id="1898109"/>
    <lineage>
        <taxon>Bacteria</taxon>
        <taxon>Bacillati</taxon>
        <taxon>Bacillota</taxon>
        <taxon>Bacilli</taxon>
        <taxon>Bacillales</taxon>
        <taxon>Bacillaceae</taxon>
    </lineage>
</organism>
<evidence type="ECO:0000313" key="3">
    <source>
        <dbReference type="EMBL" id="MFD2706280.1"/>
    </source>
</evidence>
<dbReference type="PROSITE" id="PS51257">
    <property type="entry name" value="PROKAR_LIPOPROTEIN"/>
    <property type="match status" value="1"/>
</dbReference>
<sequence>MKKMWIPALLLLLGACSSLDVNNHNEYNDRKPVSAFIHTDGALAAGALEPVQIHVLQNGEPYKIQEDIKLTLSSFEKVTIETTSMDPQEDSTPETFIEFPEDGLYRLRADIPVKEHNLQVTKRIGVGNLTQREQQKLNAKQHSTPAGGHH</sequence>
<evidence type="ECO:0000256" key="1">
    <source>
        <dbReference type="SAM" id="MobiDB-lite"/>
    </source>
</evidence>
<evidence type="ECO:0000256" key="2">
    <source>
        <dbReference type="SAM" id="SignalP"/>
    </source>
</evidence>
<proteinExistence type="predicted"/>
<dbReference type="RefSeq" id="WP_380713579.1">
    <property type="nucleotide sequence ID" value="NZ_JBHUML010000003.1"/>
</dbReference>